<evidence type="ECO:0000256" key="2">
    <source>
        <dbReference type="SAM" id="Coils"/>
    </source>
</evidence>
<keyword evidence="6" id="KW-1185">Reference proteome</keyword>
<protein>
    <recommendedName>
        <fullName evidence="4">Nephrocystin 3-like N-terminal domain-containing protein</fullName>
    </recommendedName>
</protein>
<evidence type="ECO:0000313" key="6">
    <source>
        <dbReference type="Proteomes" id="UP000192596"/>
    </source>
</evidence>
<dbReference type="AlphaFoldDB" id="A0A1V8TU62"/>
<keyword evidence="3" id="KW-0732">Signal</keyword>
<dbReference type="PANTHER" id="PTHR10039">
    <property type="entry name" value="AMELOGENIN"/>
    <property type="match status" value="1"/>
</dbReference>
<dbReference type="InParanoid" id="A0A1V8TU62"/>
<name>A0A1V8TU62_9PEZI</name>
<sequence length="672" mass="74940">MAEALVVLGVAAASAQFLQFGVEALRICKEIRDNGATDNITQLERYFKELKHIQKILPSTPSSTAGGRRINEVGIKCSGTGDELFAVLQHVKGAASGKASVFRVSMRAMRSRKTIEKLANALKDYQRLLDLALSADMGVKVQQLLDDAVIRHAETTDRLAQMATSATAQHVQNRGDIGSLHTDIRAGIKQTVDAAASKHAETIDRLSEMATSSAAQHGQTCSQVTIAHSETIDQLSQLQLRVTGGHDRLQHDMHEATTAVRGDLASANEMRQRESFLKSLHFEDMERREASIKSALARTYDWVFDKSYDQQRTSGHALSRVTLRQWLHSNQSTYWVSGKAGSGKSTLMAFINGDRRLDEALESWAGNQAYIKVGCFFWRAGSWLQTHITGLLRSILHQLCRARSRVVDKLASFYGNFPVWTEGNLLGAIRKALRLLHNVRVFMVIDGLDELEGDYDQLLEVMFVLASGTMRKMCIASRPETILAHRLSSLPGLRLEDLSLEGIHRVATIAAATTDKTSESLVNLSRKSEGSAHDQSGLNMLASYDAQLLNWIHRTAYDYVFRHRKDAATAWVEGCDELKTFQKLLSAQVRLVRLSPANYTWDVSRLETSIGNTVRLAADFREHVQDTADSALDRLRDVLIRYHDGKLANEAYATRTRPGEDWLSLEKVYAFK</sequence>
<dbReference type="EMBL" id="NAJO01000001">
    <property type="protein sequence ID" value="OQO14920.1"/>
    <property type="molecule type" value="Genomic_DNA"/>
</dbReference>
<dbReference type="InterPro" id="IPR056884">
    <property type="entry name" value="NPHP3-like_N"/>
</dbReference>
<dbReference type="STRING" id="1507870.A0A1V8TU62"/>
<accession>A0A1V8TU62</accession>
<reference evidence="6" key="1">
    <citation type="submission" date="2017-03" db="EMBL/GenBank/DDBJ databases">
        <title>Genomes of endolithic fungi from Antarctica.</title>
        <authorList>
            <person name="Coleine C."/>
            <person name="Masonjones S."/>
            <person name="Stajich J.E."/>
        </authorList>
    </citation>
    <scope>NUCLEOTIDE SEQUENCE [LARGE SCALE GENOMIC DNA]</scope>
    <source>
        <strain evidence="6">CCFEE 5527</strain>
    </source>
</reference>
<evidence type="ECO:0000256" key="3">
    <source>
        <dbReference type="SAM" id="SignalP"/>
    </source>
</evidence>
<dbReference type="Gene3D" id="3.40.50.300">
    <property type="entry name" value="P-loop containing nucleotide triphosphate hydrolases"/>
    <property type="match status" value="1"/>
</dbReference>
<evidence type="ECO:0000256" key="1">
    <source>
        <dbReference type="ARBA" id="ARBA00022737"/>
    </source>
</evidence>
<keyword evidence="1" id="KW-0677">Repeat</keyword>
<dbReference type="OrthoDB" id="443402at2759"/>
<evidence type="ECO:0000259" key="4">
    <source>
        <dbReference type="Pfam" id="PF24883"/>
    </source>
</evidence>
<proteinExistence type="predicted"/>
<feature type="coiled-coil region" evidence="2">
    <location>
        <begin position="108"/>
        <end position="135"/>
    </location>
</feature>
<feature type="chain" id="PRO_5012438505" description="Nephrocystin 3-like N-terminal domain-containing protein" evidence="3">
    <location>
        <begin position="16"/>
        <end position="672"/>
    </location>
</feature>
<feature type="domain" description="Nephrocystin 3-like N-terminal" evidence="4">
    <location>
        <begin position="318"/>
        <end position="478"/>
    </location>
</feature>
<organism evidence="5 6">
    <name type="scientific">Cryoendolithus antarcticus</name>
    <dbReference type="NCBI Taxonomy" id="1507870"/>
    <lineage>
        <taxon>Eukaryota</taxon>
        <taxon>Fungi</taxon>
        <taxon>Dikarya</taxon>
        <taxon>Ascomycota</taxon>
        <taxon>Pezizomycotina</taxon>
        <taxon>Dothideomycetes</taxon>
        <taxon>Dothideomycetidae</taxon>
        <taxon>Cladosporiales</taxon>
        <taxon>Cladosporiaceae</taxon>
        <taxon>Cryoendolithus</taxon>
    </lineage>
</organism>
<dbReference type="SUPFAM" id="SSF52540">
    <property type="entry name" value="P-loop containing nucleoside triphosphate hydrolases"/>
    <property type="match status" value="1"/>
</dbReference>
<feature type="signal peptide" evidence="3">
    <location>
        <begin position="1"/>
        <end position="15"/>
    </location>
</feature>
<comment type="caution">
    <text evidence="5">The sequence shown here is derived from an EMBL/GenBank/DDBJ whole genome shotgun (WGS) entry which is preliminary data.</text>
</comment>
<dbReference type="PANTHER" id="PTHR10039:SF5">
    <property type="entry name" value="NACHT DOMAIN-CONTAINING PROTEIN"/>
    <property type="match status" value="1"/>
</dbReference>
<gene>
    <name evidence="5" type="ORF">B0A48_00302</name>
</gene>
<evidence type="ECO:0000313" key="5">
    <source>
        <dbReference type="EMBL" id="OQO14920.1"/>
    </source>
</evidence>
<keyword evidence="2" id="KW-0175">Coiled coil</keyword>
<dbReference type="Proteomes" id="UP000192596">
    <property type="component" value="Unassembled WGS sequence"/>
</dbReference>
<dbReference type="InterPro" id="IPR027417">
    <property type="entry name" value="P-loop_NTPase"/>
</dbReference>
<dbReference type="Pfam" id="PF24883">
    <property type="entry name" value="NPHP3_N"/>
    <property type="match status" value="1"/>
</dbReference>